<dbReference type="GO" id="GO:0008745">
    <property type="term" value="F:N-acetylmuramoyl-L-alanine amidase activity"/>
    <property type="evidence" value="ECO:0007669"/>
    <property type="project" value="InterPro"/>
</dbReference>
<keyword evidence="3" id="KW-0391">Immunity</keyword>
<dbReference type="InterPro" id="IPR036505">
    <property type="entry name" value="Amidase/PGRP_sf"/>
</dbReference>
<dbReference type="SMART" id="SM00701">
    <property type="entry name" value="PGRP"/>
    <property type="match status" value="1"/>
</dbReference>
<protein>
    <submittedName>
        <fullName evidence="8">Peptidoglycan-recognition protein LC-like isoform X1</fullName>
    </submittedName>
</protein>
<evidence type="ECO:0000256" key="1">
    <source>
        <dbReference type="ARBA" id="ARBA00007553"/>
    </source>
</evidence>
<keyword evidence="7" id="KW-1185">Reference proteome</keyword>
<evidence type="ECO:0000256" key="4">
    <source>
        <dbReference type="ARBA" id="ARBA00057187"/>
    </source>
</evidence>
<evidence type="ECO:0000259" key="6">
    <source>
        <dbReference type="SMART" id="SM00701"/>
    </source>
</evidence>
<dbReference type="OrthoDB" id="10001926at2759"/>
<dbReference type="GeneID" id="115883797"/>
<dbReference type="Pfam" id="PF01510">
    <property type="entry name" value="Amidase_2"/>
    <property type="match status" value="1"/>
</dbReference>
<dbReference type="FunCoup" id="A0A6J2Y443">
    <property type="interactions" value="53"/>
</dbReference>
<dbReference type="InterPro" id="IPR006619">
    <property type="entry name" value="PGRP_domain_met/bac"/>
</dbReference>
<evidence type="ECO:0000256" key="3">
    <source>
        <dbReference type="ARBA" id="ARBA00022859"/>
    </source>
</evidence>
<evidence type="ECO:0000313" key="8">
    <source>
        <dbReference type="RefSeq" id="XP_030758061.1"/>
    </source>
</evidence>
<feature type="transmembrane region" description="Helical" evidence="5">
    <location>
        <begin position="174"/>
        <end position="194"/>
    </location>
</feature>
<feature type="domain" description="Peptidoglycan recognition protein family" evidence="6">
    <location>
        <begin position="231"/>
        <end position="374"/>
    </location>
</feature>
<dbReference type="SUPFAM" id="SSF55846">
    <property type="entry name" value="N-acetylmuramoyl-L-alanine amidase-like"/>
    <property type="match status" value="1"/>
</dbReference>
<dbReference type="KEGG" id="soy:115883797"/>
<dbReference type="RefSeq" id="XP_030758061.1">
    <property type="nucleotide sequence ID" value="XM_030902201.1"/>
</dbReference>
<keyword evidence="5" id="KW-0472">Membrane</keyword>
<dbReference type="PANTHER" id="PTHR11022:SF41">
    <property type="entry name" value="PEPTIDOGLYCAN-RECOGNITION PROTEIN LC-RELATED"/>
    <property type="match status" value="1"/>
</dbReference>
<dbReference type="CDD" id="cd06583">
    <property type="entry name" value="PGRP"/>
    <property type="match status" value="1"/>
</dbReference>
<dbReference type="InterPro" id="IPR002502">
    <property type="entry name" value="Amidase_domain"/>
</dbReference>
<evidence type="ECO:0000313" key="7">
    <source>
        <dbReference type="Proteomes" id="UP000504635"/>
    </source>
</evidence>
<sequence>MTLIASPPNIQHNFDPKSALDYISEEDNRVFRHDEPNQIKKYNPTGELVQNLGYMGPVSQPIAPYIENVSIENSTDVHIGDKNIYKGPVTIKQVVYANNVPGLLDVDSPTVSDAGSYENEVDSGYRTDGGHLGEKYIGGDRKVSFGKSDPENGDVSGKGFRLCQSISQRKPWEMLVLVAVMALLLVGLTTILVLRTSSGKAAAYYEEPSIIQPVSYDPDITAESEKNNAKVRITSRQEWVAQPPTRAINKLAKPVPNIVMYQTKTENCSSHAQCVFRVRFLQTFDIESKGLSDIAYNFLVGGDGAIYEGRGWNYEGGHSVEYNSKSFGIAFIGTFTNTKPTEIQTVICKKLIKMALEDKHLKENYKLLIDKKLTEESGTELYEELKTWSHFSGVA</sequence>
<dbReference type="FunFam" id="3.40.80.10:FF:000001">
    <property type="entry name" value="Peptidoglycan recognition protein 1"/>
    <property type="match status" value="1"/>
</dbReference>
<comment type="similarity">
    <text evidence="1">Belongs to the N-acetylmuramoyl-L-alanine amidase 2 family.</text>
</comment>
<dbReference type="InParanoid" id="A0A6J2Y443"/>
<proteinExistence type="inferred from homology"/>
<dbReference type="GO" id="GO:0008270">
    <property type="term" value="F:zinc ion binding"/>
    <property type="evidence" value="ECO:0007669"/>
    <property type="project" value="InterPro"/>
</dbReference>
<dbReference type="Gene3D" id="3.40.80.10">
    <property type="entry name" value="Peptidoglycan recognition protein-like"/>
    <property type="match status" value="1"/>
</dbReference>
<keyword evidence="5" id="KW-1133">Transmembrane helix</keyword>
<evidence type="ECO:0000256" key="2">
    <source>
        <dbReference type="ARBA" id="ARBA00022588"/>
    </source>
</evidence>
<reference evidence="8" key="1">
    <citation type="submission" date="2025-08" db="UniProtKB">
        <authorList>
            <consortium name="RefSeq"/>
        </authorList>
    </citation>
    <scope>IDENTIFICATION</scope>
    <source>
        <tissue evidence="8">Gonads</tissue>
    </source>
</reference>
<name>A0A6J2Y443_SITOR</name>
<comment type="function">
    <text evidence="4">Peptidoglycan-recognition protein probably involved in innate immunity by binding to peptidoglycans (PGN) of bacteria and activating the prophenoloxidase (proPO) cascade immune response. Binds to 1,3-beta-D-glucan and PGN.</text>
</comment>
<dbReference type="GO" id="GO:0045087">
    <property type="term" value="P:innate immune response"/>
    <property type="evidence" value="ECO:0007669"/>
    <property type="project" value="UniProtKB-KW"/>
</dbReference>
<organism evidence="7 8">
    <name type="scientific">Sitophilus oryzae</name>
    <name type="common">Rice weevil</name>
    <name type="synonym">Curculio oryzae</name>
    <dbReference type="NCBI Taxonomy" id="7048"/>
    <lineage>
        <taxon>Eukaryota</taxon>
        <taxon>Metazoa</taxon>
        <taxon>Ecdysozoa</taxon>
        <taxon>Arthropoda</taxon>
        <taxon>Hexapoda</taxon>
        <taxon>Insecta</taxon>
        <taxon>Pterygota</taxon>
        <taxon>Neoptera</taxon>
        <taxon>Endopterygota</taxon>
        <taxon>Coleoptera</taxon>
        <taxon>Polyphaga</taxon>
        <taxon>Cucujiformia</taxon>
        <taxon>Curculionidae</taxon>
        <taxon>Dryophthorinae</taxon>
        <taxon>Sitophilus</taxon>
    </lineage>
</organism>
<keyword evidence="5" id="KW-0812">Transmembrane</keyword>
<evidence type="ECO:0000256" key="5">
    <source>
        <dbReference type="SAM" id="Phobius"/>
    </source>
</evidence>
<keyword evidence="2" id="KW-0399">Innate immunity</keyword>
<gene>
    <name evidence="8" type="primary">LOC115883797</name>
</gene>
<accession>A0A6J2Y443</accession>
<dbReference type="AlphaFoldDB" id="A0A6J2Y443"/>
<dbReference type="GO" id="GO:0009253">
    <property type="term" value="P:peptidoglycan catabolic process"/>
    <property type="evidence" value="ECO:0007669"/>
    <property type="project" value="InterPro"/>
</dbReference>
<dbReference type="Proteomes" id="UP000504635">
    <property type="component" value="Unplaced"/>
</dbReference>
<dbReference type="InterPro" id="IPR015510">
    <property type="entry name" value="PGRP"/>
</dbReference>
<dbReference type="PANTHER" id="PTHR11022">
    <property type="entry name" value="PEPTIDOGLYCAN RECOGNITION PROTEIN"/>
    <property type="match status" value="1"/>
</dbReference>